<keyword evidence="3 8" id="KW-0812">Transmembrane</keyword>
<evidence type="ECO:0000313" key="10">
    <source>
        <dbReference type="Proteomes" id="UP000516314"/>
    </source>
</evidence>
<evidence type="ECO:0000256" key="3">
    <source>
        <dbReference type="ARBA" id="ARBA00022692"/>
    </source>
</evidence>
<comment type="subcellular location">
    <subcellularLocation>
        <location evidence="1">Membrane</location>
        <topology evidence="1">Single-pass membrane protein</topology>
    </subcellularLocation>
</comment>
<evidence type="ECO:0000256" key="7">
    <source>
        <dbReference type="PIRSR" id="PIRSR602401-1"/>
    </source>
</evidence>
<keyword evidence="7" id="KW-0408">Iron</keyword>
<dbReference type="InterPro" id="IPR036396">
    <property type="entry name" value="Cyt_P450_sf"/>
</dbReference>
<keyword evidence="7" id="KW-0349">Heme</keyword>
<name>A0A7G2DV38_ARATH</name>
<comment type="similarity">
    <text evidence="2">Belongs to the cytochrome P450 family.</text>
</comment>
<dbReference type="CDD" id="cd11072">
    <property type="entry name" value="CYP71-like"/>
    <property type="match status" value="2"/>
</dbReference>
<dbReference type="InterPro" id="IPR017972">
    <property type="entry name" value="Cyt_P450_CS"/>
</dbReference>
<dbReference type="GO" id="GO:0004497">
    <property type="term" value="F:monooxygenase activity"/>
    <property type="evidence" value="ECO:0007669"/>
    <property type="project" value="InterPro"/>
</dbReference>
<dbReference type="GO" id="GO:0020037">
    <property type="term" value="F:heme binding"/>
    <property type="evidence" value="ECO:0007669"/>
    <property type="project" value="InterPro"/>
</dbReference>
<keyword evidence="7" id="KW-0479">Metal-binding</keyword>
<reference evidence="9 10" key="1">
    <citation type="submission" date="2020-09" db="EMBL/GenBank/DDBJ databases">
        <authorList>
            <person name="Ashkenazy H."/>
        </authorList>
    </citation>
    <scope>NUCLEOTIDE SEQUENCE [LARGE SCALE GENOMIC DNA]</scope>
    <source>
        <strain evidence="10">cv. Cdm-0</strain>
    </source>
</reference>
<evidence type="ECO:0000256" key="4">
    <source>
        <dbReference type="ARBA" id="ARBA00022989"/>
    </source>
</evidence>
<gene>
    <name evidence="9" type="ORF">AT9943_LOCUS1115</name>
</gene>
<dbReference type="InterPro" id="IPR001128">
    <property type="entry name" value="Cyt_P450"/>
</dbReference>
<dbReference type="PANTHER" id="PTHR47956">
    <property type="entry name" value="CYTOCHROME P450 71B11-RELATED"/>
    <property type="match status" value="1"/>
</dbReference>
<evidence type="ECO:0000313" key="9">
    <source>
        <dbReference type="EMBL" id="CAD5312574.1"/>
    </source>
</evidence>
<feature type="transmembrane region" description="Helical" evidence="8">
    <location>
        <begin position="514"/>
        <end position="533"/>
    </location>
</feature>
<dbReference type="Gene3D" id="1.10.630.10">
    <property type="entry name" value="Cytochrome P450"/>
    <property type="match status" value="3"/>
</dbReference>
<proteinExistence type="inferred from homology"/>
<comment type="cofactor">
    <cofactor evidence="7">
        <name>heme</name>
        <dbReference type="ChEBI" id="CHEBI:30413"/>
    </cofactor>
</comment>
<dbReference type="InterPro" id="IPR050193">
    <property type="entry name" value="Cytochrome_P450_71"/>
</dbReference>
<protein>
    <submittedName>
        <fullName evidence="9">(thale cress) hypothetical protein</fullName>
    </submittedName>
</protein>
<dbReference type="InterPro" id="IPR002401">
    <property type="entry name" value="Cyt_P450_E_grp-I"/>
</dbReference>
<evidence type="ECO:0000256" key="5">
    <source>
        <dbReference type="ARBA" id="ARBA00023002"/>
    </source>
</evidence>
<evidence type="ECO:0000256" key="2">
    <source>
        <dbReference type="ARBA" id="ARBA00010617"/>
    </source>
</evidence>
<dbReference type="FunFam" id="1.10.630.10:FF:000011">
    <property type="entry name" value="Cytochrome P450 83B1"/>
    <property type="match status" value="2"/>
</dbReference>
<evidence type="ECO:0000256" key="1">
    <source>
        <dbReference type="ARBA" id="ARBA00004167"/>
    </source>
</evidence>
<dbReference type="GO" id="GO:0016705">
    <property type="term" value="F:oxidoreductase activity, acting on paired donors, with incorporation or reduction of molecular oxygen"/>
    <property type="evidence" value="ECO:0007669"/>
    <property type="project" value="InterPro"/>
</dbReference>
<dbReference type="SUPFAM" id="SSF48264">
    <property type="entry name" value="Cytochrome P450"/>
    <property type="match status" value="2"/>
</dbReference>
<organism evidence="9 10">
    <name type="scientific">Arabidopsis thaliana</name>
    <name type="common">Mouse-ear cress</name>
    <dbReference type="NCBI Taxonomy" id="3702"/>
    <lineage>
        <taxon>Eukaryota</taxon>
        <taxon>Viridiplantae</taxon>
        <taxon>Streptophyta</taxon>
        <taxon>Embryophyta</taxon>
        <taxon>Tracheophyta</taxon>
        <taxon>Spermatophyta</taxon>
        <taxon>Magnoliopsida</taxon>
        <taxon>eudicotyledons</taxon>
        <taxon>Gunneridae</taxon>
        <taxon>Pentapetalae</taxon>
        <taxon>rosids</taxon>
        <taxon>malvids</taxon>
        <taxon>Brassicales</taxon>
        <taxon>Brassicaceae</taxon>
        <taxon>Camelineae</taxon>
        <taxon>Arabidopsis</taxon>
    </lineage>
</organism>
<keyword evidence="6 8" id="KW-0472">Membrane</keyword>
<keyword evidence="4 8" id="KW-1133">Transmembrane helix</keyword>
<dbReference type="PRINTS" id="PR00463">
    <property type="entry name" value="EP450I"/>
</dbReference>
<dbReference type="PRINTS" id="PR00385">
    <property type="entry name" value="P450"/>
</dbReference>
<dbReference type="Pfam" id="PF00067">
    <property type="entry name" value="p450"/>
    <property type="match status" value="3"/>
</dbReference>
<dbReference type="GO" id="GO:0016020">
    <property type="term" value="C:membrane"/>
    <property type="evidence" value="ECO:0007669"/>
    <property type="project" value="UniProtKB-SubCell"/>
</dbReference>
<dbReference type="EMBL" id="LR881466">
    <property type="protein sequence ID" value="CAD5312574.1"/>
    <property type="molecule type" value="Genomic_DNA"/>
</dbReference>
<feature type="binding site" description="axial binding residue" evidence="7">
    <location>
        <position position="450"/>
    </location>
    <ligand>
        <name>heme</name>
        <dbReference type="ChEBI" id="CHEBI:30413"/>
    </ligand>
    <ligandPart>
        <name>Fe</name>
        <dbReference type="ChEBI" id="CHEBI:18248"/>
    </ligandPart>
</feature>
<accession>A0A7G2DV38</accession>
<sequence length="921" mass="105654">MAILIYLSWVLLLTLFSIIFLKKKNHNSNLRLPPGPRGLPIIGNLHRVTGLPHRWFHQLSSKYGPVMLIRLGFTPVVVISSSEAAEEVLKTKDLETCSRTKLMATGKLSYNFKDITFTPYNDSWREYRKVAVMELLNPKKLQTLKFIREEEMDFVVKKISNSALEQSPVAVDLSKISFSLAANILCRTALGQNLRTNKFFDEERIIKLVEEGSVASGRLGFNDFFPGKLAKFADWLFQRKKGILERMFKELDEFYQHVIDDHLKSLDGPKSTDPPADIVAGLLNMVDKNGTCSTRNVDHVKGTLMDFFLGGIDTVAIIIVWAMAELSRNPRVMKKVQEEIRAVLGSKREKITEEDVDKVEYLKHVIKETFRLHPAVPSIPRESMSHQIKIQGYDIPPNTRIQINTWAIGRDPKIWKNPEEFIPERFTDSAIHYKGQNYELLPFGSGRRICPAMPMASNIVELGLLNMLYFFDWKLPDGMVAEDIDMEDAGMISFYKKAPLILVPTEQKTKTEPGIMSVFLCFLCLLPLILIFLKNLKPSKWKLPPGPKKLPIIGNLHQRRELHPRNSRNLSEKYGPIVFLRYGFVPVVVISSKEAAEEVLKTHDLECCSRPETVGTRAISYNFKDIGFAPYGEDWRTMRKLSVVELFSSKKLQSFRLIEWIFSERKRLNRLYSEVDTFFQNILDDHLKPGRESSDIIDVMIDMMKKQEKEGDSFKFTTDHLKGMISDIFLAGVGTSSTTLIWAMTELIRNPRVMKKVQDEIRTTLGDKKERITEEDLNQLHYFKLMVKEIFRLHPAAPLLLPRETLSHVKIQGYDIPAKTQIMINAYAIARDPKLWTNPDEFNPDRFLDSSIDYRGLNFELLPFGSGRRICPGMTMGIAIVELGLLNLLYFFDWGLPEKEEAKEIITGNEVALDLVQVFLH</sequence>
<keyword evidence="5" id="KW-0560">Oxidoreductase</keyword>
<dbReference type="PROSITE" id="PS00086">
    <property type="entry name" value="CYTOCHROME_P450"/>
    <property type="match status" value="2"/>
</dbReference>
<dbReference type="AlphaFoldDB" id="A0A7G2DV38"/>
<evidence type="ECO:0000256" key="6">
    <source>
        <dbReference type="ARBA" id="ARBA00023136"/>
    </source>
</evidence>
<dbReference type="PANTHER" id="PTHR47956:SF93">
    <property type="entry name" value="CYTOCHROME P450 71B2"/>
    <property type="match status" value="1"/>
</dbReference>
<dbReference type="GO" id="GO:0005506">
    <property type="term" value="F:iron ion binding"/>
    <property type="evidence" value="ECO:0007669"/>
    <property type="project" value="InterPro"/>
</dbReference>
<feature type="transmembrane region" description="Helical" evidence="8">
    <location>
        <begin position="304"/>
        <end position="324"/>
    </location>
</feature>
<evidence type="ECO:0000256" key="8">
    <source>
        <dbReference type="SAM" id="Phobius"/>
    </source>
</evidence>
<dbReference type="Proteomes" id="UP000516314">
    <property type="component" value="Chromosome 1"/>
</dbReference>